<evidence type="ECO:0000256" key="5">
    <source>
        <dbReference type="SAM" id="Phobius"/>
    </source>
</evidence>
<dbReference type="InterPro" id="IPR017500">
    <property type="entry name" value="Phage_infect_YhgE_N"/>
</dbReference>
<dbReference type="PANTHER" id="PTHR43077">
    <property type="entry name" value="TRANSPORT PERMEASE YVFS-RELATED"/>
    <property type="match status" value="1"/>
</dbReference>
<keyword evidence="9" id="KW-1185">Reference proteome</keyword>
<feature type="domain" description="ABC-2 type transporter transmembrane" evidence="7">
    <location>
        <begin position="27"/>
        <end position="169"/>
    </location>
</feature>
<dbReference type="GO" id="GO:0016020">
    <property type="term" value="C:membrane"/>
    <property type="evidence" value="ECO:0007669"/>
    <property type="project" value="UniProtKB-SubCell"/>
</dbReference>
<organism evidence="8 9">
    <name type="scientific">Lysinibacillus telephonicus</name>
    <dbReference type="NCBI Taxonomy" id="1714840"/>
    <lineage>
        <taxon>Bacteria</taxon>
        <taxon>Bacillati</taxon>
        <taxon>Bacillota</taxon>
        <taxon>Bacilli</taxon>
        <taxon>Bacillales</taxon>
        <taxon>Bacillaceae</taxon>
        <taxon>Lysinibacillus</taxon>
    </lineage>
</organism>
<name>A0A431USI6_9BACI</name>
<dbReference type="Pfam" id="PF12698">
    <property type="entry name" value="ABC2_membrane_3"/>
    <property type="match status" value="1"/>
</dbReference>
<keyword evidence="3 5" id="KW-1133">Transmembrane helix</keyword>
<feature type="transmembrane region" description="Helical" evidence="5">
    <location>
        <begin position="628"/>
        <end position="647"/>
    </location>
</feature>
<dbReference type="Gene3D" id="3.40.1710.10">
    <property type="entry name" value="abc type-2 transporter like domain"/>
    <property type="match status" value="1"/>
</dbReference>
<dbReference type="RefSeq" id="WP_126294738.1">
    <property type="nucleotide sequence ID" value="NZ_CP185866.1"/>
</dbReference>
<dbReference type="Pfam" id="PF01061">
    <property type="entry name" value="ABC2_membrane"/>
    <property type="match status" value="1"/>
</dbReference>
<evidence type="ECO:0000256" key="3">
    <source>
        <dbReference type="ARBA" id="ARBA00022989"/>
    </source>
</evidence>
<evidence type="ECO:0000313" key="9">
    <source>
        <dbReference type="Proteomes" id="UP000276349"/>
    </source>
</evidence>
<dbReference type="OrthoDB" id="9811483at2"/>
<evidence type="ECO:0000259" key="7">
    <source>
        <dbReference type="Pfam" id="PF12698"/>
    </source>
</evidence>
<proteinExistence type="predicted"/>
<dbReference type="PANTHER" id="PTHR43077:SF10">
    <property type="entry name" value="TRANSPORT PERMEASE PROTEIN"/>
    <property type="match status" value="1"/>
</dbReference>
<feature type="transmembrane region" description="Helical" evidence="5">
    <location>
        <begin position="20"/>
        <end position="38"/>
    </location>
</feature>
<dbReference type="EMBL" id="RXNR01000032">
    <property type="protein sequence ID" value="RTQ92451.1"/>
    <property type="molecule type" value="Genomic_DNA"/>
</dbReference>
<feature type="transmembrane region" description="Helical" evidence="5">
    <location>
        <begin position="682"/>
        <end position="703"/>
    </location>
</feature>
<evidence type="ECO:0000256" key="2">
    <source>
        <dbReference type="ARBA" id="ARBA00022692"/>
    </source>
</evidence>
<comment type="caution">
    <text evidence="8">The sequence shown here is derived from an EMBL/GenBank/DDBJ whole genome shotgun (WGS) entry which is preliminary data.</text>
</comment>
<dbReference type="InterPro" id="IPR013525">
    <property type="entry name" value="ABC2_TM"/>
</dbReference>
<dbReference type="NCBIfam" id="TIGR03062">
    <property type="entry name" value="pip_yhgE_Cterm"/>
    <property type="match status" value="1"/>
</dbReference>
<feature type="transmembrane region" description="Helical" evidence="5">
    <location>
        <begin position="569"/>
        <end position="592"/>
    </location>
</feature>
<reference evidence="8 9" key="1">
    <citation type="submission" date="2018-12" db="EMBL/GenBank/DDBJ databases">
        <authorList>
            <person name="Yu L."/>
        </authorList>
    </citation>
    <scope>NUCLEOTIDE SEQUENCE [LARGE SCALE GENOMIC DNA]</scope>
    <source>
        <strain evidence="8 9">S5H2222</strain>
    </source>
</reference>
<dbReference type="GO" id="GO:0140359">
    <property type="term" value="F:ABC-type transporter activity"/>
    <property type="evidence" value="ECO:0007669"/>
    <property type="project" value="InterPro"/>
</dbReference>
<sequence>MKASWTLYLNDIKNIGRNWVAAVLIGGLILLPSLYAWLNIEASMDPYGQTDQIPIAIVNEDKGTVVRDQSIHVGNDIVASLKENKSMDWHFVNRETAIDKLKYGDYYAAIIIPSNFSKKLGSVISDNPEKANVEYYVNEKLNAIAPKITEKGASVIVQQISNNFISTVNGIIFELFNEIGIELEKNLPDIEKFESYIFTMEENLPEIYKIINDTTKDAEYAEKLIHQAQGVIPKVSDASSNGIQIIDNTSHLLQEAEVRMDEIVPQIDKELVKIQSVLADTNNFVKNIDTAILNHPEGNQINDVINERVNNSLQSIDNISNILTHLQLNSNGQENGEEPNGNERINAIISELERIKQNLYELQGQANEQDSFLEDRQKKIDGWLSNIAEKTEMANSQIDTFMKDYNERIKPAVNEKVNNAKKTLAQARQILLSIQSTIPEVEKMLNRTANNLSKGKETLRYVSKEFPYVNDKVNELADRLRNIQEEADINEIIQLLQNDPEAERGFFAEPVVLKEYKLFSIPNYGTGMTPFYTVLSIWVGGLLLISLLSTEVHPNEAYSGRTIYFGRMFTFMTIGFFQTIIVTLGNIFILPVEISEPFWFVVFGLFCSLVFIMIVYTLVSVFGDVGKALAIILLVLQIAGSGGTYPVVLLPEFFQIINPFLPFTYAISLMREAVGGIIWEKVMYDVLFLLLFGLIALVLGGFLKEMINKQTDKLKEKSKESGLFH</sequence>
<dbReference type="Proteomes" id="UP000276349">
    <property type="component" value="Unassembled WGS sequence"/>
</dbReference>
<dbReference type="NCBIfam" id="TIGR03061">
    <property type="entry name" value="pip_yhgE_Nterm"/>
    <property type="match status" value="1"/>
</dbReference>
<feature type="transmembrane region" description="Helical" evidence="5">
    <location>
        <begin position="530"/>
        <end position="548"/>
    </location>
</feature>
<evidence type="ECO:0000259" key="6">
    <source>
        <dbReference type="Pfam" id="PF01061"/>
    </source>
</evidence>
<feature type="domain" description="ABC-2 type transporter transmembrane" evidence="6">
    <location>
        <begin position="553"/>
        <end position="672"/>
    </location>
</feature>
<keyword evidence="2 5" id="KW-0812">Transmembrane</keyword>
<gene>
    <name evidence="8" type="ORF">EKG35_12175</name>
</gene>
<dbReference type="InterPro" id="IPR017501">
    <property type="entry name" value="Phage_infect_YhgE_C"/>
</dbReference>
<dbReference type="InterPro" id="IPR051328">
    <property type="entry name" value="T7SS_ABC-Transporter"/>
</dbReference>
<accession>A0A431USI6</accession>
<comment type="subcellular location">
    <subcellularLocation>
        <location evidence="1">Membrane</location>
        <topology evidence="1">Multi-pass membrane protein</topology>
    </subcellularLocation>
</comment>
<evidence type="ECO:0000256" key="4">
    <source>
        <dbReference type="ARBA" id="ARBA00023136"/>
    </source>
</evidence>
<dbReference type="AlphaFoldDB" id="A0A431USI6"/>
<protein>
    <submittedName>
        <fullName evidence="8">YhgE/Pip domain-containing protein</fullName>
    </submittedName>
</protein>
<keyword evidence="4 5" id="KW-0472">Membrane</keyword>
<feature type="transmembrane region" description="Helical" evidence="5">
    <location>
        <begin position="598"/>
        <end position="621"/>
    </location>
</feature>
<evidence type="ECO:0000313" key="8">
    <source>
        <dbReference type="EMBL" id="RTQ92451.1"/>
    </source>
</evidence>
<evidence type="ECO:0000256" key="1">
    <source>
        <dbReference type="ARBA" id="ARBA00004141"/>
    </source>
</evidence>